<comment type="caution">
    <text evidence="2">The sequence shown here is derived from an EMBL/GenBank/DDBJ whole genome shotgun (WGS) entry which is preliminary data.</text>
</comment>
<name>F2AWU5_RHOBT</name>
<dbReference type="AlphaFoldDB" id="F2AWU5"/>
<protein>
    <submittedName>
        <fullName evidence="2">Uncharacterized protein</fullName>
    </submittedName>
</protein>
<organism evidence="2 3">
    <name type="scientific">Rhodopirellula baltica WH47</name>
    <dbReference type="NCBI Taxonomy" id="991778"/>
    <lineage>
        <taxon>Bacteria</taxon>
        <taxon>Pseudomonadati</taxon>
        <taxon>Planctomycetota</taxon>
        <taxon>Planctomycetia</taxon>
        <taxon>Pirellulales</taxon>
        <taxon>Pirellulaceae</taxon>
        <taxon>Rhodopirellula</taxon>
    </lineage>
</organism>
<dbReference type="Proteomes" id="UP000006222">
    <property type="component" value="Unassembled WGS sequence"/>
</dbReference>
<proteinExistence type="predicted"/>
<feature type="region of interest" description="Disordered" evidence="1">
    <location>
        <begin position="22"/>
        <end position="46"/>
    </location>
</feature>
<dbReference type="EMBL" id="AFAR01000205">
    <property type="protein sequence ID" value="EGF25858.1"/>
    <property type="molecule type" value="Genomic_DNA"/>
</dbReference>
<evidence type="ECO:0000313" key="2">
    <source>
        <dbReference type="EMBL" id="EGF25858.1"/>
    </source>
</evidence>
<evidence type="ECO:0000313" key="3">
    <source>
        <dbReference type="Proteomes" id="UP000006222"/>
    </source>
</evidence>
<evidence type="ECO:0000256" key="1">
    <source>
        <dbReference type="SAM" id="MobiDB-lite"/>
    </source>
</evidence>
<sequence>MPPEHHAEHPPATIETALIASDPDKHPLAIANSGLNQRTQGEIKRH</sequence>
<reference evidence="2 3" key="1">
    <citation type="journal article" date="2013" name="Mar. Genomics">
        <title>Expression of sulfatases in Rhodopirellula baltica and the diversity of sulfatases in the genus Rhodopirellula.</title>
        <authorList>
            <person name="Wegner C.E."/>
            <person name="Richter-Heitmann T."/>
            <person name="Klindworth A."/>
            <person name="Klockow C."/>
            <person name="Richter M."/>
            <person name="Achstetter T."/>
            <person name="Glockner F.O."/>
            <person name="Harder J."/>
        </authorList>
    </citation>
    <scope>NUCLEOTIDE SEQUENCE [LARGE SCALE GENOMIC DNA]</scope>
    <source>
        <strain evidence="2 3">WH47</strain>
    </source>
</reference>
<dbReference type="PATRIC" id="fig|991778.3.peg.4446"/>
<accession>F2AWU5</accession>
<gene>
    <name evidence="2" type="ORF">RBWH47_06009</name>
</gene>